<dbReference type="InterPro" id="IPR001680">
    <property type="entry name" value="WD40_rpt"/>
</dbReference>
<keyword evidence="1 3" id="KW-0853">WD repeat</keyword>
<evidence type="ECO:0000256" key="4">
    <source>
        <dbReference type="SAM" id="MobiDB-lite"/>
    </source>
</evidence>
<keyword evidence="6" id="KW-1185">Reference proteome</keyword>
<dbReference type="InterPro" id="IPR015943">
    <property type="entry name" value="WD40/YVTN_repeat-like_dom_sf"/>
</dbReference>
<dbReference type="SUPFAM" id="SSF50978">
    <property type="entry name" value="WD40 repeat-like"/>
    <property type="match status" value="1"/>
</dbReference>
<dbReference type="OrthoDB" id="361494at2759"/>
<protein>
    <submittedName>
        <fullName evidence="5">Uncharacterized protein</fullName>
    </submittedName>
</protein>
<keyword evidence="2" id="KW-0677">Repeat</keyword>
<feature type="region of interest" description="Disordered" evidence="4">
    <location>
        <begin position="1"/>
        <end position="26"/>
    </location>
</feature>
<dbReference type="Gene3D" id="2.130.10.10">
    <property type="entry name" value="YVTN repeat-like/Quinoprotein amine dehydrogenase"/>
    <property type="match status" value="2"/>
</dbReference>
<dbReference type="PANTHER" id="PTHR22847:SF637">
    <property type="entry name" value="WD REPEAT DOMAIN 5B"/>
    <property type="match status" value="1"/>
</dbReference>
<dbReference type="EMBL" id="KN819368">
    <property type="protein sequence ID" value="KIJ12115.1"/>
    <property type="molecule type" value="Genomic_DNA"/>
</dbReference>
<dbReference type="Proteomes" id="UP000053647">
    <property type="component" value="Unassembled WGS sequence"/>
</dbReference>
<dbReference type="InterPro" id="IPR036322">
    <property type="entry name" value="WD40_repeat_dom_sf"/>
</dbReference>
<gene>
    <name evidence="5" type="ORF">PAXINDRAFT_15025</name>
</gene>
<dbReference type="PANTHER" id="PTHR22847">
    <property type="entry name" value="WD40 REPEAT PROTEIN"/>
    <property type="match status" value="1"/>
</dbReference>
<evidence type="ECO:0000256" key="1">
    <source>
        <dbReference type="ARBA" id="ARBA00022574"/>
    </source>
</evidence>
<dbReference type="PROSITE" id="PS50082">
    <property type="entry name" value="WD_REPEATS_2"/>
    <property type="match status" value="2"/>
</dbReference>
<dbReference type="SMART" id="SM00320">
    <property type="entry name" value="WD40"/>
    <property type="match status" value="2"/>
</dbReference>
<accession>A0A0C9T8Z1</accession>
<reference evidence="5 6" key="1">
    <citation type="submission" date="2014-06" db="EMBL/GenBank/DDBJ databases">
        <authorList>
            <consortium name="DOE Joint Genome Institute"/>
            <person name="Kuo A."/>
            <person name="Kohler A."/>
            <person name="Nagy L.G."/>
            <person name="Floudas D."/>
            <person name="Copeland A."/>
            <person name="Barry K.W."/>
            <person name="Cichocki N."/>
            <person name="Veneault-Fourrey C."/>
            <person name="LaButti K."/>
            <person name="Lindquist E.A."/>
            <person name="Lipzen A."/>
            <person name="Lundell T."/>
            <person name="Morin E."/>
            <person name="Murat C."/>
            <person name="Sun H."/>
            <person name="Tunlid A."/>
            <person name="Henrissat B."/>
            <person name="Grigoriev I.V."/>
            <person name="Hibbett D.S."/>
            <person name="Martin F."/>
            <person name="Nordberg H.P."/>
            <person name="Cantor M.N."/>
            <person name="Hua S.X."/>
        </authorList>
    </citation>
    <scope>NUCLEOTIDE SEQUENCE [LARGE SCALE GENOMIC DNA]</scope>
    <source>
        <strain evidence="5 6">ATCC 200175</strain>
    </source>
</reference>
<evidence type="ECO:0000313" key="6">
    <source>
        <dbReference type="Proteomes" id="UP000053647"/>
    </source>
</evidence>
<evidence type="ECO:0000313" key="5">
    <source>
        <dbReference type="EMBL" id="KIJ12115.1"/>
    </source>
</evidence>
<organism evidence="5 6">
    <name type="scientific">Paxillus involutus ATCC 200175</name>
    <dbReference type="NCBI Taxonomy" id="664439"/>
    <lineage>
        <taxon>Eukaryota</taxon>
        <taxon>Fungi</taxon>
        <taxon>Dikarya</taxon>
        <taxon>Basidiomycota</taxon>
        <taxon>Agaricomycotina</taxon>
        <taxon>Agaricomycetes</taxon>
        <taxon>Agaricomycetidae</taxon>
        <taxon>Boletales</taxon>
        <taxon>Paxilineae</taxon>
        <taxon>Paxillaceae</taxon>
        <taxon>Paxillus</taxon>
    </lineage>
</organism>
<feature type="repeat" description="WD" evidence="3">
    <location>
        <begin position="115"/>
        <end position="145"/>
    </location>
</feature>
<dbReference type="GO" id="GO:1990234">
    <property type="term" value="C:transferase complex"/>
    <property type="evidence" value="ECO:0007669"/>
    <property type="project" value="UniProtKB-ARBA"/>
</dbReference>
<proteinExistence type="predicted"/>
<name>A0A0C9T8Z1_PAXIN</name>
<sequence length="224" mass="24893">MTTIADVVRGNSGGNRENPDEREQPVTPLQPLHVLVGHANTTWRLASIPDSTIFVSGSYDGRCRVWSAEDGGEMGHCLRRSDTKLLESASSDGTVKRWKTSNHEQIGASIQHPTALSSDGHYIAAGGEDRKVYIWNLMDRKEVAEIISENPDVSDNGASKDTAKDGARDRRREWHSETGWKESRVGVGKGKTTAQDATSVDELDSHEQRRLFSGFNRMLFKPFR</sequence>
<evidence type="ECO:0000256" key="3">
    <source>
        <dbReference type="PROSITE-ProRule" id="PRU00221"/>
    </source>
</evidence>
<dbReference type="PROSITE" id="PS50294">
    <property type="entry name" value="WD_REPEATS_REGION"/>
    <property type="match status" value="1"/>
</dbReference>
<dbReference type="Pfam" id="PF00400">
    <property type="entry name" value="WD40"/>
    <property type="match status" value="2"/>
</dbReference>
<evidence type="ECO:0000256" key="2">
    <source>
        <dbReference type="ARBA" id="ARBA00022737"/>
    </source>
</evidence>
<dbReference type="AlphaFoldDB" id="A0A0C9T8Z1"/>
<dbReference type="PRINTS" id="PR00320">
    <property type="entry name" value="GPROTEINBRPT"/>
</dbReference>
<dbReference type="HOGENOM" id="CLU_1235369_0_0_1"/>
<feature type="compositionally biased region" description="Basic and acidic residues" evidence="4">
    <location>
        <begin position="161"/>
        <end position="184"/>
    </location>
</feature>
<feature type="repeat" description="WD" evidence="3">
    <location>
        <begin position="35"/>
        <end position="76"/>
    </location>
</feature>
<feature type="region of interest" description="Disordered" evidence="4">
    <location>
        <begin position="150"/>
        <end position="205"/>
    </location>
</feature>
<dbReference type="InterPro" id="IPR020472">
    <property type="entry name" value="WD40_PAC1"/>
</dbReference>
<reference evidence="6" key="2">
    <citation type="submission" date="2015-01" db="EMBL/GenBank/DDBJ databases">
        <title>Evolutionary Origins and Diversification of the Mycorrhizal Mutualists.</title>
        <authorList>
            <consortium name="DOE Joint Genome Institute"/>
            <consortium name="Mycorrhizal Genomics Consortium"/>
            <person name="Kohler A."/>
            <person name="Kuo A."/>
            <person name="Nagy L.G."/>
            <person name="Floudas D."/>
            <person name="Copeland A."/>
            <person name="Barry K.W."/>
            <person name="Cichocki N."/>
            <person name="Veneault-Fourrey C."/>
            <person name="LaButti K."/>
            <person name="Lindquist E.A."/>
            <person name="Lipzen A."/>
            <person name="Lundell T."/>
            <person name="Morin E."/>
            <person name="Murat C."/>
            <person name="Riley R."/>
            <person name="Ohm R."/>
            <person name="Sun H."/>
            <person name="Tunlid A."/>
            <person name="Henrissat B."/>
            <person name="Grigoriev I.V."/>
            <person name="Hibbett D.S."/>
            <person name="Martin F."/>
        </authorList>
    </citation>
    <scope>NUCLEOTIDE SEQUENCE [LARGE SCALE GENOMIC DNA]</scope>
    <source>
        <strain evidence="6">ATCC 200175</strain>
    </source>
</reference>